<evidence type="ECO:0000313" key="2">
    <source>
        <dbReference type="EMBL" id="KAJ7654303.1"/>
    </source>
</evidence>
<proteinExistence type="predicted"/>
<name>A0AAD7CN31_MYCRO</name>
<dbReference type="EMBL" id="JARKIE010000323">
    <property type="protein sequence ID" value="KAJ7654303.1"/>
    <property type="molecule type" value="Genomic_DNA"/>
</dbReference>
<evidence type="ECO:0000313" key="3">
    <source>
        <dbReference type="Proteomes" id="UP001221757"/>
    </source>
</evidence>
<feature type="region of interest" description="Disordered" evidence="1">
    <location>
        <begin position="1"/>
        <end position="31"/>
    </location>
</feature>
<protein>
    <submittedName>
        <fullName evidence="2">Uncharacterized protein</fullName>
    </submittedName>
</protein>
<gene>
    <name evidence="2" type="ORF">B0H17DRAFT_1146799</name>
</gene>
<feature type="region of interest" description="Disordered" evidence="1">
    <location>
        <begin position="117"/>
        <end position="148"/>
    </location>
</feature>
<organism evidence="2 3">
    <name type="scientific">Mycena rosella</name>
    <name type="common">Pink bonnet</name>
    <name type="synonym">Agaricus rosellus</name>
    <dbReference type="NCBI Taxonomy" id="1033263"/>
    <lineage>
        <taxon>Eukaryota</taxon>
        <taxon>Fungi</taxon>
        <taxon>Dikarya</taxon>
        <taxon>Basidiomycota</taxon>
        <taxon>Agaricomycotina</taxon>
        <taxon>Agaricomycetes</taxon>
        <taxon>Agaricomycetidae</taxon>
        <taxon>Agaricales</taxon>
        <taxon>Marasmiineae</taxon>
        <taxon>Mycenaceae</taxon>
        <taxon>Mycena</taxon>
    </lineage>
</organism>
<dbReference type="AlphaFoldDB" id="A0AAD7CN31"/>
<keyword evidence="3" id="KW-1185">Reference proteome</keyword>
<sequence>MSYIAPNDPGPTGITSPRRWNTSSGNSVATSRPKFVMENGGLYSESCVTDENNGQLRAVNAAPTTNSFAAQALTDNSGHLPCHRSRCLAFRPSHREEFSEGTVRYSQHGPDRQLRRYAMSSKPSSPRKGDAKFAGMAEDSGKQGNSEVLVWDKTRDAMERENKEELRAKTGTAQTSWWLLPLSRCIGLLYSQTVNDAAAREKD</sequence>
<reference evidence="2" key="1">
    <citation type="submission" date="2023-03" db="EMBL/GenBank/DDBJ databases">
        <title>Massive genome expansion in bonnet fungi (Mycena s.s.) driven by repeated elements and novel gene families across ecological guilds.</title>
        <authorList>
            <consortium name="Lawrence Berkeley National Laboratory"/>
            <person name="Harder C.B."/>
            <person name="Miyauchi S."/>
            <person name="Viragh M."/>
            <person name="Kuo A."/>
            <person name="Thoen E."/>
            <person name="Andreopoulos B."/>
            <person name="Lu D."/>
            <person name="Skrede I."/>
            <person name="Drula E."/>
            <person name="Henrissat B."/>
            <person name="Morin E."/>
            <person name="Kohler A."/>
            <person name="Barry K."/>
            <person name="LaButti K."/>
            <person name="Morin E."/>
            <person name="Salamov A."/>
            <person name="Lipzen A."/>
            <person name="Mereny Z."/>
            <person name="Hegedus B."/>
            <person name="Baldrian P."/>
            <person name="Stursova M."/>
            <person name="Weitz H."/>
            <person name="Taylor A."/>
            <person name="Grigoriev I.V."/>
            <person name="Nagy L.G."/>
            <person name="Martin F."/>
            <person name="Kauserud H."/>
        </authorList>
    </citation>
    <scope>NUCLEOTIDE SEQUENCE</scope>
    <source>
        <strain evidence="2">CBHHK067</strain>
    </source>
</reference>
<feature type="compositionally biased region" description="Polar residues" evidence="1">
    <location>
        <begin position="13"/>
        <end position="30"/>
    </location>
</feature>
<accession>A0AAD7CN31</accession>
<comment type="caution">
    <text evidence="2">The sequence shown here is derived from an EMBL/GenBank/DDBJ whole genome shotgun (WGS) entry which is preliminary data.</text>
</comment>
<dbReference type="Proteomes" id="UP001221757">
    <property type="component" value="Unassembled WGS sequence"/>
</dbReference>
<evidence type="ECO:0000256" key="1">
    <source>
        <dbReference type="SAM" id="MobiDB-lite"/>
    </source>
</evidence>